<sequence length="221" mass="25735">MTISLTVDGCQFLQSVKLSEFEPERSICFTPLDGEIELMRYRTTKYISLPFRVIPLVREGTTKVCVSLLINVLPFVAKIFVFINHLTLRPFTTFFLNVCFQTPLKKPTARTFDLFYAAGQLNIYHCHYIVGTRGWAHQNRCGEKLKLKHLRPSVQLICLKIMVGMKETRLSVEIESLETATKQKWTHPPISMNFEVHLGSFRFKMRYLKKFNRRPTIPIMA</sequence>
<accession>A0A1B0FLY2</accession>
<dbReference type="Gene3D" id="2.60.40.1170">
    <property type="entry name" value="Mu homology domain, subdomain B"/>
    <property type="match status" value="2"/>
</dbReference>
<organism evidence="2 3">
    <name type="scientific">Glossina morsitans morsitans</name>
    <name type="common">Savannah tsetse fly</name>
    <dbReference type="NCBI Taxonomy" id="37546"/>
    <lineage>
        <taxon>Eukaryota</taxon>
        <taxon>Metazoa</taxon>
        <taxon>Ecdysozoa</taxon>
        <taxon>Arthropoda</taxon>
        <taxon>Hexapoda</taxon>
        <taxon>Insecta</taxon>
        <taxon>Pterygota</taxon>
        <taxon>Neoptera</taxon>
        <taxon>Endopterygota</taxon>
        <taxon>Diptera</taxon>
        <taxon>Brachycera</taxon>
        <taxon>Muscomorpha</taxon>
        <taxon>Hippoboscoidea</taxon>
        <taxon>Glossinidae</taxon>
        <taxon>Glossina</taxon>
    </lineage>
</organism>
<dbReference type="EMBL" id="CCAG010017811">
    <property type="status" value="NOT_ANNOTATED_CDS"/>
    <property type="molecule type" value="Genomic_DNA"/>
</dbReference>
<dbReference type="InterPro" id="IPR050431">
    <property type="entry name" value="Adaptor_comp_med_subunit"/>
</dbReference>
<dbReference type="InterPro" id="IPR036168">
    <property type="entry name" value="AP2_Mu_C_sf"/>
</dbReference>
<dbReference type="EMBL" id="CCAG010017813">
    <property type="status" value="NOT_ANNOTATED_CDS"/>
    <property type="molecule type" value="Genomic_DNA"/>
</dbReference>
<dbReference type="SUPFAM" id="SSF49447">
    <property type="entry name" value="Second domain of Mu2 adaptin subunit (ap50) of ap2 adaptor"/>
    <property type="match status" value="1"/>
</dbReference>
<dbReference type="InterPro" id="IPR028565">
    <property type="entry name" value="MHD"/>
</dbReference>
<dbReference type="AlphaFoldDB" id="A0A1B0FLY2"/>
<evidence type="ECO:0000313" key="3">
    <source>
        <dbReference type="Proteomes" id="UP000092444"/>
    </source>
</evidence>
<dbReference type="STRING" id="37546.A0A1B0FLY2"/>
<dbReference type="PANTHER" id="PTHR10529">
    <property type="entry name" value="AP COMPLEX SUBUNIT MU"/>
    <property type="match status" value="1"/>
</dbReference>
<dbReference type="EMBL" id="CCAG010017812">
    <property type="status" value="NOT_ANNOTATED_CDS"/>
    <property type="molecule type" value="Genomic_DNA"/>
</dbReference>
<evidence type="ECO:0000313" key="2">
    <source>
        <dbReference type="EnsemblMetazoa" id="GMOY004843-PA"/>
    </source>
</evidence>
<evidence type="ECO:0000259" key="1">
    <source>
        <dbReference type="PROSITE" id="PS51072"/>
    </source>
</evidence>
<name>A0A1B0FLY2_GLOMM</name>
<reference evidence="2" key="1">
    <citation type="submission" date="2020-05" db="UniProtKB">
        <authorList>
            <consortium name="EnsemblMetazoa"/>
        </authorList>
    </citation>
    <scope>IDENTIFICATION</scope>
    <source>
        <strain evidence="2">Yale</strain>
    </source>
</reference>
<protein>
    <recommendedName>
        <fullName evidence="1">MHD domain-containing protein</fullName>
    </recommendedName>
</protein>
<dbReference type="PhylomeDB" id="A0A1B0FLY2"/>
<dbReference type="Proteomes" id="UP000092444">
    <property type="component" value="Unassembled WGS sequence"/>
</dbReference>
<dbReference type="PROSITE" id="PS51072">
    <property type="entry name" value="MHD"/>
    <property type="match status" value="1"/>
</dbReference>
<feature type="domain" description="MHD" evidence="1">
    <location>
        <begin position="1"/>
        <end position="221"/>
    </location>
</feature>
<keyword evidence="3" id="KW-1185">Reference proteome</keyword>
<dbReference type="Pfam" id="PF00928">
    <property type="entry name" value="Adap_comp_sub"/>
    <property type="match status" value="1"/>
</dbReference>
<proteinExistence type="predicted"/>
<dbReference type="EnsemblMetazoa" id="GMOY004843-RA">
    <property type="protein sequence ID" value="GMOY004843-PA"/>
    <property type="gene ID" value="GMOY004843"/>
</dbReference>